<evidence type="ECO:0000313" key="3">
    <source>
        <dbReference type="Proteomes" id="UP000585272"/>
    </source>
</evidence>
<accession>A0A840IFH7</accession>
<reference evidence="2 3" key="1">
    <citation type="submission" date="2020-08" db="EMBL/GenBank/DDBJ databases">
        <title>Genomic Encyclopedia of Archaeal and Bacterial Type Strains, Phase II (KMG-II): from individual species to whole genera.</title>
        <authorList>
            <person name="Goeker M."/>
        </authorList>
    </citation>
    <scope>NUCLEOTIDE SEQUENCE [LARGE SCALE GENOMIC DNA]</scope>
    <source>
        <strain evidence="2 3">DSM 23288</strain>
    </source>
</reference>
<dbReference type="Gene3D" id="3.60.40.10">
    <property type="entry name" value="PPM-type phosphatase domain"/>
    <property type="match status" value="1"/>
</dbReference>
<dbReference type="InterPro" id="IPR001932">
    <property type="entry name" value="PPM-type_phosphatase-like_dom"/>
</dbReference>
<dbReference type="InterPro" id="IPR039248">
    <property type="entry name" value="Ptase_RsbX"/>
</dbReference>
<evidence type="ECO:0000259" key="1">
    <source>
        <dbReference type="SMART" id="SM00331"/>
    </source>
</evidence>
<dbReference type="Pfam" id="PF07228">
    <property type="entry name" value="SpoIIE"/>
    <property type="match status" value="1"/>
</dbReference>
<evidence type="ECO:0000313" key="2">
    <source>
        <dbReference type="EMBL" id="MBB4663579.1"/>
    </source>
</evidence>
<dbReference type="EMBL" id="JACHNU010000004">
    <property type="protein sequence ID" value="MBB4663579.1"/>
    <property type="molecule type" value="Genomic_DNA"/>
</dbReference>
<protein>
    <recommendedName>
        <fullName evidence="1">PPM-type phosphatase domain-containing protein</fullName>
    </recommendedName>
</protein>
<dbReference type="PANTHER" id="PTHR35801">
    <property type="entry name" value="PHOSPHOSERINE PHOSPHATASE RSBX"/>
    <property type="match status" value="1"/>
</dbReference>
<organism evidence="2 3">
    <name type="scientific">Conexibacter arvalis</name>
    <dbReference type="NCBI Taxonomy" id="912552"/>
    <lineage>
        <taxon>Bacteria</taxon>
        <taxon>Bacillati</taxon>
        <taxon>Actinomycetota</taxon>
        <taxon>Thermoleophilia</taxon>
        <taxon>Solirubrobacterales</taxon>
        <taxon>Conexibacteraceae</taxon>
        <taxon>Conexibacter</taxon>
    </lineage>
</organism>
<dbReference type="SUPFAM" id="SSF81606">
    <property type="entry name" value="PP2C-like"/>
    <property type="match status" value="1"/>
</dbReference>
<dbReference type="PANTHER" id="PTHR35801:SF1">
    <property type="entry name" value="PHOSPHOSERINE PHOSPHATASE RSBX"/>
    <property type="match status" value="1"/>
</dbReference>
<comment type="caution">
    <text evidence="2">The sequence shown here is derived from an EMBL/GenBank/DDBJ whole genome shotgun (WGS) entry which is preliminary data.</text>
</comment>
<feature type="domain" description="PPM-type phosphatase" evidence="1">
    <location>
        <begin position="4"/>
        <end position="207"/>
    </location>
</feature>
<dbReference type="AlphaFoldDB" id="A0A840IFH7"/>
<dbReference type="RefSeq" id="WP_183343298.1">
    <property type="nucleotide sequence ID" value="NZ_JACHNU010000004.1"/>
</dbReference>
<name>A0A840IFH7_9ACTN</name>
<dbReference type="SMART" id="SM00331">
    <property type="entry name" value="PP2C_SIG"/>
    <property type="match status" value="1"/>
</dbReference>
<dbReference type="InterPro" id="IPR036457">
    <property type="entry name" value="PPM-type-like_dom_sf"/>
</dbReference>
<sequence length="211" mass="21189">MGEHLTADFSAPLHPRVTVASASGSAPGEPRNGDVAVALRCSRGVLLGAIDGLGHGEAAAAAAELAAAILVDHPDEPLSQLVERCHEALGETRGAALTVARIDAEAGTLTWLAIGNVAGVVLPEGGVGPRAAALQLAGVVGAQLPPQLVPIALPLAPGDALLLSTDGVDRTVADGLRVRGALGPLADGLLHRHRRGEDDALVLLARYESAG</sequence>
<keyword evidence="3" id="KW-1185">Reference proteome</keyword>
<gene>
    <name evidence="2" type="ORF">BDZ31_003174</name>
</gene>
<dbReference type="Proteomes" id="UP000585272">
    <property type="component" value="Unassembled WGS sequence"/>
</dbReference>
<proteinExistence type="predicted"/>